<dbReference type="Gene3D" id="3.40.710.10">
    <property type="entry name" value="DD-peptidase/beta-lactamase superfamily"/>
    <property type="match status" value="1"/>
</dbReference>
<dbReference type="InterPro" id="IPR012338">
    <property type="entry name" value="Beta-lactam/transpept-like"/>
</dbReference>
<feature type="repeat" description="TPR" evidence="1">
    <location>
        <begin position="421"/>
        <end position="454"/>
    </location>
</feature>
<keyword evidence="5" id="KW-1185">Reference proteome</keyword>
<evidence type="ECO:0000313" key="4">
    <source>
        <dbReference type="EMBL" id="USQ98145.1"/>
    </source>
</evidence>
<proteinExistence type="predicted"/>
<sequence length="469" mass="50261">MAAKALGLGLMMLGLVVASARAAPDPVERADGIVRRAMVEQHIPGLQIAVVKDGRIVMSRSYGVADLAKRMPVTPGTVFPINSITKAFTGVAAMREVEAGRLDLSKPIGTYVADLPWPWRGIEVRRLLSHTSGLPTFDDSDGDGVAAWNATLAKPIRFPPGQRFDYNQTNYALVQMAINGLRGRPRDATLADEQFALAGMTHSGFGDTRDQDPNRATSYGYRQATPDQPVVRTEIFSPLHRAAAGMNSTADDMAKWLIALQDGKLLSPAARRTMWTPVAYADGKVGQWGMGWLVLDRAGHRAVAMTGGSRSAVYLYPDDKVGVVILTNLASSTPEDLVDEIAQGFIPGMALTGVPALRAALTGQEGADPSATVTAFRAANPGFNADEHELNDWGYRLLAFGKPRSALAVLKLTADLYPASGNAFDSLGEAYATNGDKPSAIVAYRRALELDPTNKNAETWLKRLEKSGG</sequence>
<protein>
    <submittedName>
        <fullName evidence="4">Serine hydrolase</fullName>
    </submittedName>
</protein>
<dbReference type="PANTHER" id="PTHR46825:SF9">
    <property type="entry name" value="BETA-LACTAMASE-RELATED DOMAIN-CONTAINING PROTEIN"/>
    <property type="match status" value="1"/>
</dbReference>
<dbReference type="GO" id="GO:0016787">
    <property type="term" value="F:hydrolase activity"/>
    <property type="evidence" value="ECO:0007669"/>
    <property type="project" value="UniProtKB-KW"/>
</dbReference>
<evidence type="ECO:0000313" key="5">
    <source>
        <dbReference type="Proteomes" id="UP001057520"/>
    </source>
</evidence>
<dbReference type="Gene3D" id="1.25.40.10">
    <property type="entry name" value="Tetratricopeptide repeat domain"/>
    <property type="match status" value="1"/>
</dbReference>
<dbReference type="PROSITE" id="PS50005">
    <property type="entry name" value="TPR"/>
    <property type="match status" value="1"/>
</dbReference>
<dbReference type="InterPro" id="IPR001466">
    <property type="entry name" value="Beta-lactam-related"/>
</dbReference>
<dbReference type="PANTHER" id="PTHR46825">
    <property type="entry name" value="D-ALANYL-D-ALANINE-CARBOXYPEPTIDASE/ENDOPEPTIDASE AMPH"/>
    <property type="match status" value="1"/>
</dbReference>
<dbReference type="SUPFAM" id="SSF56601">
    <property type="entry name" value="beta-lactamase/transpeptidase-like"/>
    <property type="match status" value="1"/>
</dbReference>
<dbReference type="Pfam" id="PF00144">
    <property type="entry name" value="Beta-lactamase"/>
    <property type="match status" value="1"/>
</dbReference>
<evidence type="ECO:0000256" key="1">
    <source>
        <dbReference type="PROSITE-ProRule" id="PRU00339"/>
    </source>
</evidence>
<evidence type="ECO:0000256" key="2">
    <source>
        <dbReference type="SAM" id="SignalP"/>
    </source>
</evidence>
<dbReference type="EMBL" id="CP096040">
    <property type="protein sequence ID" value="USQ98145.1"/>
    <property type="molecule type" value="Genomic_DNA"/>
</dbReference>
<name>A0ABY4ZZC4_9CAUL</name>
<keyword evidence="2" id="KW-0732">Signal</keyword>
<accession>A0ABY4ZZC4</accession>
<keyword evidence="1" id="KW-0802">TPR repeat</keyword>
<feature type="domain" description="Beta-lactamase-related" evidence="3">
    <location>
        <begin position="31"/>
        <end position="341"/>
    </location>
</feature>
<reference evidence="4 5" key="1">
    <citation type="submission" date="2022-04" db="EMBL/GenBank/DDBJ databases">
        <title>Genome sequence of soybean root-associated Caulobacter segnis RL271.</title>
        <authorList>
            <person name="Longley R."/>
            <person name="Bonito G."/>
            <person name="Trigodet F."/>
            <person name="Crosson S."/>
            <person name="Fiebig A."/>
        </authorList>
    </citation>
    <scope>NUCLEOTIDE SEQUENCE [LARGE SCALE GENOMIC DNA]</scope>
    <source>
        <strain evidence="4 5">RL271</strain>
    </source>
</reference>
<dbReference type="Proteomes" id="UP001057520">
    <property type="component" value="Chromosome"/>
</dbReference>
<dbReference type="SMART" id="SM00028">
    <property type="entry name" value="TPR"/>
    <property type="match status" value="1"/>
</dbReference>
<evidence type="ECO:0000259" key="3">
    <source>
        <dbReference type="Pfam" id="PF00144"/>
    </source>
</evidence>
<dbReference type="PROSITE" id="PS50293">
    <property type="entry name" value="TPR_REGION"/>
    <property type="match status" value="1"/>
</dbReference>
<gene>
    <name evidence="4" type="ORF">MZV50_11640</name>
</gene>
<feature type="chain" id="PRO_5046604185" evidence="2">
    <location>
        <begin position="23"/>
        <end position="469"/>
    </location>
</feature>
<dbReference type="InterPro" id="IPR011990">
    <property type="entry name" value="TPR-like_helical_dom_sf"/>
</dbReference>
<dbReference type="SUPFAM" id="SSF48452">
    <property type="entry name" value="TPR-like"/>
    <property type="match status" value="1"/>
</dbReference>
<keyword evidence="4" id="KW-0378">Hydrolase</keyword>
<organism evidence="4 5">
    <name type="scientific">Caulobacter segnis</name>
    <dbReference type="NCBI Taxonomy" id="88688"/>
    <lineage>
        <taxon>Bacteria</taxon>
        <taxon>Pseudomonadati</taxon>
        <taxon>Pseudomonadota</taxon>
        <taxon>Alphaproteobacteria</taxon>
        <taxon>Caulobacterales</taxon>
        <taxon>Caulobacteraceae</taxon>
        <taxon>Caulobacter</taxon>
    </lineage>
</organism>
<feature type="signal peptide" evidence="2">
    <location>
        <begin position="1"/>
        <end position="22"/>
    </location>
</feature>
<dbReference type="InterPro" id="IPR019734">
    <property type="entry name" value="TPR_rpt"/>
</dbReference>
<dbReference type="InterPro" id="IPR050491">
    <property type="entry name" value="AmpC-like"/>
</dbReference>